<dbReference type="EMBL" id="CALNXK010000462">
    <property type="protein sequence ID" value="CAH3186130.1"/>
    <property type="molecule type" value="Genomic_DNA"/>
</dbReference>
<dbReference type="InterPro" id="IPR032171">
    <property type="entry name" value="COR-A"/>
</dbReference>
<dbReference type="Gene3D" id="1.10.533.10">
    <property type="entry name" value="Death Domain, Fas"/>
    <property type="match status" value="1"/>
</dbReference>
<evidence type="ECO:0000256" key="1">
    <source>
        <dbReference type="ARBA" id="ARBA00012513"/>
    </source>
</evidence>
<feature type="compositionally biased region" description="Acidic residues" evidence="9">
    <location>
        <begin position="152"/>
        <end position="164"/>
    </location>
</feature>
<dbReference type="PANTHER" id="PTHR47508">
    <property type="entry name" value="SAM DOMAIN-CONTAINING PROTEIN-RELATED"/>
    <property type="match status" value="1"/>
</dbReference>
<gene>
    <name evidence="12" type="ORF">PLOB_00034165</name>
</gene>
<dbReference type="EC" id="2.7.11.1" evidence="1"/>
<organism evidence="12 13">
    <name type="scientific">Porites lobata</name>
    <dbReference type="NCBI Taxonomy" id="104759"/>
    <lineage>
        <taxon>Eukaryota</taxon>
        <taxon>Metazoa</taxon>
        <taxon>Cnidaria</taxon>
        <taxon>Anthozoa</taxon>
        <taxon>Hexacorallia</taxon>
        <taxon>Scleractinia</taxon>
        <taxon>Fungiina</taxon>
        <taxon>Poritidae</taxon>
        <taxon>Porites</taxon>
    </lineage>
</organism>
<dbReference type="SUPFAM" id="SSF52540">
    <property type="entry name" value="P-loop containing nucleoside triphosphate hydrolases"/>
    <property type="match status" value="1"/>
</dbReference>
<name>A0ABN8S505_9CNID</name>
<reference evidence="12 13" key="1">
    <citation type="submission" date="2022-05" db="EMBL/GenBank/DDBJ databases">
        <authorList>
            <consortium name="Genoscope - CEA"/>
            <person name="William W."/>
        </authorList>
    </citation>
    <scope>NUCLEOTIDE SEQUENCE [LARGE SCALE GENOMIC DNA]</scope>
</reference>
<dbReference type="Gene3D" id="1.10.10.10">
    <property type="entry name" value="Winged helix-like DNA-binding domain superfamily/Winged helix DNA-binding domain"/>
    <property type="match status" value="1"/>
</dbReference>
<dbReference type="InterPro" id="IPR011029">
    <property type="entry name" value="DEATH-like_dom_sf"/>
</dbReference>
<proteinExistence type="predicted"/>
<feature type="domain" description="Death" evidence="10">
    <location>
        <begin position="857"/>
        <end position="911"/>
    </location>
</feature>
<keyword evidence="13" id="KW-1185">Reference proteome</keyword>
<dbReference type="InterPro" id="IPR036388">
    <property type="entry name" value="WH-like_DNA-bd_sf"/>
</dbReference>
<keyword evidence="3" id="KW-0677">Repeat</keyword>
<comment type="catalytic activity">
    <reaction evidence="8">
        <text>L-seryl-[protein] + ATP = O-phospho-L-seryl-[protein] + ADP + H(+)</text>
        <dbReference type="Rhea" id="RHEA:17989"/>
        <dbReference type="Rhea" id="RHEA-COMP:9863"/>
        <dbReference type="Rhea" id="RHEA-COMP:11604"/>
        <dbReference type="ChEBI" id="CHEBI:15378"/>
        <dbReference type="ChEBI" id="CHEBI:29999"/>
        <dbReference type="ChEBI" id="CHEBI:30616"/>
        <dbReference type="ChEBI" id="CHEBI:83421"/>
        <dbReference type="ChEBI" id="CHEBI:456216"/>
        <dbReference type="EC" id="2.7.11.1"/>
    </reaction>
</comment>
<comment type="caution">
    <text evidence="12">The sequence shown here is derived from an EMBL/GenBank/DDBJ whole genome shotgun (WGS) entry which is preliminary data.</text>
</comment>
<evidence type="ECO:0000313" key="13">
    <source>
        <dbReference type="Proteomes" id="UP001159405"/>
    </source>
</evidence>
<dbReference type="InterPro" id="IPR027417">
    <property type="entry name" value="P-loop_NTPase"/>
</dbReference>
<dbReference type="Pfam" id="PF00531">
    <property type="entry name" value="Death"/>
    <property type="match status" value="1"/>
</dbReference>
<evidence type="ECO:0000256" key="3">
    <source>
        <dbReference type="ARBA" id="ARBA00022737"/>
    </source>
</evidence>
<dbReference type="InterPro" id="IPR020859">
    <property type="entry name" value="ROC"/>
</dbReference>
<comment type="catalytic activity">
    <reaction evidence="7">
        <text>L-threonyl-[protein] + ATP = O-phospho-L-threonyl-[protein] + ADP + H(+)</text>
        <dbReference type="Rhea" id="RHEA:46608"/>
        <dbReference type="Rhea" id="RHEA-COMP:11060"/>
        <dbReference type="Rhea" id="RHEA-COMP:11605"/>
        <dbReference type="ChEBI" id="CHEBI:15378"/>
        <dbReference type="ChEBI" id="CHEBI:30013"/>
        <dbReference type="ChEBI" id="CHEBI:30616"/>
        <dbReference type="ChEBI" id="CHEBI:61977"/>
        <dbReference type="ChEBI" id="CHEBI:456216"/>
        <dbReference type="EC" id="2.7.11.1"/>
    </reaction>
</comment>
<dbReference type="SUPFAM" id="SSF47986">
    <property type="entry name" value="DEATH domain"/>
    <property type="match status" value="1"/>
</dbReference>
<sequence length="965" mass="110507">MEAAKIGHGLRLPIINPMVRKVDICISWTENCIKCFLYLVPREIKAQGPEAKLAYRNALKTGKVKVYRARIMLIGQDRAGKTSLKKSFLGLPFDPEEDSTDGIEVDPSKFEVDIDQVKNWKRTDKKLSVSQFALDLAKMVAKEIQERGKDKEEDDEENGDDDYEKEGKKQKAKNSKLDYPDEDTNKQTKMGQSGLNSPGEPRLSKPPVVNSQMNQETSRNARKETKTAAPGVELNIDATLPPEEFTDYLDQILKGLNLQTDATAVKHHMILDLWDFAGQQLYYASYPVFLSPRAVYMLVYDLSKGLNDLAQPCFKQGDRKIPLANPNKETNMENLLSWLVSVSSICSSESEKAVKDQPHCRPPVFIVGTHADNLKQHQEDIDKIELQIKREISENSQNVIRPIFSVDNTQGSSDRGVSALQKRMIEVLKQEPYMGEEIPIRWFNFEKVVKALVAKKVYHLNMEQLQTIIQKHCFIENKDEVATMLNFYHDLGVIVKHGNTVILQAEWLIKLFKQLITVRCFDGMEPRHCRLWKEMEKTGVLNMELVEHVFSEFCQQGVAKEDVLKMMMKFGLIVQFALSPTEEKYFVPCQLRSPPDNLCIKELSPGDPCPLYLDFQRMGYVPHGLYLQLVSRCTKWCSTSGFKRPPKLYDGASMFFIGKELTHHMMLVCKKRFIKVVLKQIKRNDGSSCEPVSAKEVPFLVRTFLNEVMQNLPEALPWLKNVAYKLCVKCPYCLKVEKRCANHDQFPCHDERCLCLLTVAPDGSCEYCLESHLDEILPLPELKRWFPSRSEDSSIKVFHLKSWPFSTWPFCTSEVQVETRTVSQKRLPTSIRQFPDKEVKEGIPSDDDLELLSVKVEKWKPLGRRLKLEAAELTALHQENEELSEKVFAMLIKWKQKNAFEATYRCLYDALCHKLVNRKDLAEEFCCRCSEPEAGLVLSAAAASVAYRFSHGLAPIRGYAPLRSY</sequence>
<evidence type="ECO:0000256" key="4">
    <source>
        <dbReference type="ARBA" id="ARBA00022741"/>
    </source>
</evidence>
<feature type="compositionally biased region" description="Basic and acidic residues" evidence="9">
    <location>
        <begin position="165"/>
        <end position="186"/>
    </location>
</feature>
<keyword evidence="4" id="KW-0547">Nucleotide-binding</keyword>
<dbReference type="PANTHER" id="PTHR47508:SF1">
    <property type="entry name" value="NON-SPECIFIC SERINE_THREONINE PROTEIN KINASE"/>
    <property type="match status" value="1"/>
</dbReference>
<dbReference type="Proteomes" id="UP001159405">
    <property type="component" value="Unassembled WGS sequence"/>
</dbReference>
<dbReference type="Gene3D" id="3.40.50.300">
    <property type="entry name" value="P-loop containing nucleotide triphosphate hydrolases"/>
    <property type="match status" value="2"/>
</dbReference>
<keyword evidence="5" id="KW-0418">Kinase</keyword>
<dbReference type="Pfam" id="PF16095">
    <property type="entry name" value="COR-A"/>
    <property type="match status" value="1"/>
</dbReference>
<protein>
    <recommendedName>
        <fullName evidence="1">non-specific serine/threonine protein kinase</fullName>
        <ecNumber evidence="1">2.7.11.1</ecNumber>
    </recommendedName>
</protein>
<dbReference type="InterPro" id="IPR000488">
    <property type="entry name" value="Death_dom"/>
</dbReference>
<dbReference type="PROSITE" id="PS50017">
    <property type="entry name" value="DEATH_DOMAIN"/>
    <property type="match status" value="1"/>
</dbReference>
<evidence type="ECO:0000256" key="9">
    <source>
        <dbReference type="SAM" id="MobiDB-lite"/>
    </source>
</evidence>
<feature type="region of interest" description="Disordered" evidence="9">
    <location>
        <begin position="144"/>
        <end position="228"/>
    </location>
</feature>
<dbReference type="CDD" id="cd01670">
    <property type="entry name" value="Death"/>
    <property type="match status" value="1"/>
</dbReference>
<evidence type="ECO:0000256" key="8">
    <source>
        <dbReference type="ARBA" id="ARBA00048679"/>
    </source>
</evidence>
<keyword evidence="6" id="KW-0067">ATP-binding</keyword>
<feature type="compositionally biased region" description="Polar residues" evidence="9">
    <location>
        <begin position="187"/>
        <end position="196"/>
    </location>
</feature>
<evidence type="ECO:0000256" key="2">
    <source>
        <dbReference type="ARBA" id="ARBA00022679"/>
    </source>
</evidence>
<keyword evidence="2" id="KW-0808">Transferase</keyword>
<evidence type="ECO:0000256" key="6">
    <source>
        <dbReference type="ARBA" id="ARBA00022840"/>
    </source>
</evidence>
<evidence type="ECO:0000313" key="12">
    <source>
        <dbReference type="EMBL" id="CAH3186130.1"/>
    </source>
</evidence>
<evidence type="ECO:0000256" key="5">
    <source>
        <dbReference type="ARBA" id="ARBA00022777"/>
    </source>
</evidence>
<accession>A0ABN8S505</accession>
<feature type="compositionally biased region" description="Polar residues" evidence="9">
    <location>
        <begin position="209"/>
        <end position="218"/>
    </location>
</feature>
<evidence type="ECO:0000259" key="10">
    <source>
        <dbReference type="PROSITE" id="PS50017"/>
    </source>
</evidence>
<evidence type="ECO:0000259" key="11">
    <source>
        <dbReference type="PROSITE" id="PS51424"/>
    </source>
</evidence>
<dbReference type="PROSITE" id="PS51424">
    <property type="entry name" value="ROC"/>
    <property type="match status" value="1"/>
</dbReference>
<feature type="domain" description="Roc" evidence="11">
    <location>
        <begin position="62"/>
        <end position="431"/>
    </location>
</feature>
<evidence type="ECO:0000256" key="7">
    <source>
        <dbReference type="ARBA" id="ARBA00047899"/>
    </source>
</evidence>